<accession>A0A1Q9CH34</accession>
<reference evidence="1 2" key="1">
    <citation type="submission" date="2016-02" db="EMBL/GenBank/DDBJ databases">
        <title>Genome analysis of coral dinoflagellate symbionts highlights evolutionary adaptations to a symbiotic lifestyle.</title>
        <authorList>
            <person name="Aranda M."/>
            <person name="Li Y."/>
            <person name="Liew Y.J."/>
            <person name="Baumgarten S."/>
            <person name="Simakov O."/>
            <person name="Wilson M."/>
            <person name="Piel J."/>
            <person name="Ashoor H."/>
            <person name="Bougouffa S."/>
            <person name="Bajic V.B."/>
            <person name="Ryu T."/>
            <person name="Ravasi T."/>
            <person name="Bayer T."/>
            <person name="Micklem G."/>
            <person name="Kim H."/>
            <person name="Bhak J."/>
            <person name="Lajeunesse T.C."/>
            <person name="Voolstra C.R."/>
        </authorList>
    </citation>
    <scope>NUCLEOTIDE SEQUENCE [LARGE SCALE GENOMIC DNA]</scope>
    <source>
        <strain evidence="1 2">CCMP2467</strain>
    </source>
</reference>
<evidence type="ECO:0000313" key="2">
    <source>
        <dbReference type="Proteomes" id="UP000186817"/>
    </source>
</evidence>
<name>A0A1Q9CH34_SYMMI</name>
<sequence>MGTILSQVVGKILGGGPVCDSECHHVHCCTSSQAVVEPRWPCPERVRQISDSTSSEKSTGRSFWRRKKRMSTTIYVDSRKRVAGDDASFEFDIGETLHLQTGAKLSVFKLRVADAFLSTDRGQYLYWIDEALQTLNWAVLPIGAYTGTRLAAWISSNYASATYVESTNEIGVAYDGNRRILNDYEIRSLFPGTGSYPAGATPSRPLSISHLLGPSFIDGALQIFTFVTMNPYSELLLRCSTLATAADIKGPLGQDIICKMIIDKGVGNIMQTSSSSQTSTETW</sequence>
<dbReference type="AlphaFoldDB" id="A0A1Q9CH34"/>
<dbReference type="EMBL" id="LSRX01001219">
    <property type="protein sequence ID" value="OLP82157.1"/>
    <property type="molecule type" value="Genomic_DNA"/>
</dbReference>
<protein>
    <submittedName>
        <fullName evidence="1">Uncharacterized protein</fullName>
    </submittedName>
</protein>
<keyword evidence="2" id="KW-1185">Reference proteome</keyword>
<organism evidence="1 2">
    <name type="scientific">Symbiodinium microadriaticum</name>
    <name type="common">Dinoflagellate</name>
    <name type="synonym">Zooxanthella microadriatica</name>
    <dbReference type="NCBI Taxonomy" id="2951"/>
    <lineage>
        <taxon>Eukaryota</taxon>
        <taxon>Sar</taxon>
        <taxon>Alveolata</taxon>
        <taxon>Dinophyceae</taxon>
        <taxon>Suessiales</taxon>
        <taxon>Symbiodiniaceae</taxon>
        <taxon>Symbiodinium</taxon>
    </lineage>
</organism>
<evidence type="ECO:0000313" key="1">
    <source>
        <dbReference type="EMBL" id="OLP82157.1"/>
    </source>
</evidence>
<dbReference type="Proteomes" id="UP000186817">
    <property type="component" value="Unassembled WGS sequence"/>
</dbReference>
<gene>
    <name evidence="1" type="ORF">AK812_SmicGene37207</name>
</gene>
<proteinExistence type="predicted"/>
<comment type="caution">
    <text evidence="1">The sequence shown here is derived from an EMBL/GenBank/DDBJ whole genome shotgun (WGS) entry which is preliminary data.</text>
</comment>